<dbReference type="PANTHER" id="PTHR16821:SF2">
    <property type="entry name" value="FRATAXIN, MITOCHONDRIAL"/>
    <property type="match status" value="1"/>
</dbReference>
<dbReference type="InterPro" id="IPR002908">
    <property type="entry name" value="Frataxin/CyaY"/>
</dbReference>
<sequence length="131" mass="14501">MPAPLHPPDPLSDADYRRLCDAVLAQIETTLDRWLEEDVIDIDAHRSGGLLELAFPAGTKIVVNAQPPLQELWLAARAGGYHFRYDGLAWHEREGREFFELLSRLASEQAGRPLRFSPPGEVGASTATLTP</sequence>
<dbReference type="PROSITE" id="PS01344">
    <property type="entry name" value="FRATAXIN_1"/>
    <property type="match status" value="1"/>
</dbReference>
<dbReference type="SMART" id="SM01219">
    <property type="entry name" value="Frataxin_Cyay"/>
    <property type="match status" value="1"/>
</dbReference>
<name>A0ABU9BTU9_9BURK</name>
<evidence type="ECO:0000313" key="6">
    <source>
        <dbReference type="EMBL" id="MEK8033386.1"/>
    </source>
</evidence>
<keyword evidence="7" id="KW-1185">Reference proteome</keyword>
<dbReference type="InterPro" id="IPR047584">
    <property type="entry name" value="CyaY"/>
</dbReference>
<dbReference type="Pfam" id="PF01491">
    <property type="entry name" value="Frataxin_Cyay"/>
    <property type="match status" value="1"/>
</dbReference>
<feature type="region of interest" description="Disordered" evidence="5">
    <location>
        <begin position="112"/>
        <end position="131"/>
    </location>
</feature>
<evidence type="ECO:0000256" key="2">
    <source>
        <dbReference type="ARBA" id="ARBA00022723"/>
    </source>
</evidence>
<dbReference type="InterPro" id="IPR036524">
    <property type="entry name" value="Frataxin/CyaY_sf"/>
</dbReference>
<evidence type="ECO:0000256" key="5">
    <source>
        <dbReference type="SAM" id="MobiDB-lite"/>
    </source>
</evidence>
<evidence type="ECO:0000256" key="1">
    <source>
        <dbReference type="ARBA" id="ARBA00008183"/>
    </source>
</evidence>
<gene>
    <name evidence="4 6" type="primary">cyaY</name>
    <name evidence="6" type="ORF">AACH06_21415</name>
</gene>
<protein>
    <recommendedName>
        <fullName evidence="4">Iron-sulfur cluster assembly protein CyaY</fullName>
    </recommendedName>
</protein>
<dbReference type="PROSITE" id="PS50810">
    <property type="entry name" value="FRATAXIN_2"/>
    <property type="match status" value="1"/>
</dbReference>
<evidence type="ECO:0000256" key="4">
    <source>
        <dbReference type="HAMAP-Rule" id="MF_00142"/>
    </source>
</evidence>
<reference evidence="6 7" key="1">
    <citation type="submission" date="2024-04" db="EMBL/GenBank/DDBJ databases">
        <title>Novel species of the genus Ideonella isolated from streams.</title>
        <authorList>
            <person name="Lu H."/>
        </authorList>
    </citation>
    <scope>NUCLEOTIDE SEQUENCE [LARGE SCALE GENOMIC DNA]</scope>
    <source>
        <strain evidence="6 7">DXS29W</strain>
    </source>
</reference>
<organism evidence="6 7">
    <name type="scientific">Ideonella lacteola</name>
    <dbReference type="NCBI Taxonomy" id="2984193"/>
    <lineage>
        <taxon>Bacteria</taxon>
        <taxon>Pseudomonadati</taxon>
        <taxon>Pseudomonadota</taxon>
        <taxon>Betaproteobacteria</taxon>
        <taxon>Burkholderiales</taxon>
        <taxon>Sphaerotilaceae</taxon>
        <taxon>Ideonella</taxon>
    </lineage>
</organism>
<dbReference type="Proteomes" id="UP001371218">
    <property type="component" value="Unassembled WGS sequence"/>
</dbReference>
<dbReference type="InterPro" id="IPR020895">
    <property type="entry name" value="Frataxin_CS"/>
</dbReference>
<dbReference type="Gene3D" id="3.30.920.10">
    <property type="entry name" value="Frataxin/CyaY"/>
    <property type="match status" value="1"/>
</dbReference>
<dbReference type="EMBL" id="JBBUTG010000016">
    <property type="protein sequence ID" value="MEK8033386.1"/>
    <property type="molecule type" value="Genomic_DNA"/>
</dbReference>
<evidence type="ECO:0000256" key="3">
    <source>
        <dbReference type="ARBA" id="ARBA00023004"/>
    </source>
</evidence>
<keyword evidence="3 4" id="KW-0408">Iron</keyword>
<dbReference type="RefSeq" id="WP_341427810.1">
    <property type="nucleotide sequence ID" value="NZ_JBBUTG010000016.1"/>
</dbReference>
<dbReference type="PANTHER" id="PTHR16821">
    <property type="entry name" value="FRATAXIN"/>
    <property type="match status" value="1"/>
</dbReference>
<comment type="caution">
    <text evidence="6">The sequence shown here is derived from an EMBL/GenBank/DDBJ whole genome shotgun (WGS) entry which is preliminary data.</text>
</comment>
<keyword evidence="2 4" id="KW-0479">Metal-binding</keyword>
<evidence type="ECO:0000313" key="7">
    <source>
        <dbReference type="Proteomes" id="UP001371218"/>
    </source>
</evidence>
<proteinExistence type="inferred from homology"/>
<comment type="function">
    <text evidence="4">Involved in iron-sulfur (Fe-S) cluster assembly. May act as a regulator of Fe-S biogenesis.</text>
</comment>
<dbReference type="HAMAP" id="MF_00142">
    <property type="entry name" value="CyaY"/>
    <property type="match status" value="1"/>
</dbReference>
<accession>A0ABU9BTU9</accession>
<comment type="similarity">
    <text evidence="1 4">Belongs to the frataxin family.</text>
</comment>
<dbReference type="NCBIfam" id="TIGR03421">
    <property type="entry name" value="FeS_CyaY"/>
    <property type="match status" value="1"/>
</dbReference>
<dbReference type="SUPFAM" id="SSF55387">
    <property type="entry name" value="Frataxin/Nqo15-like"/>
    <property type="match status" value="1"/>
</dbReference>